<dbReference type="PANTHER" id="PTHR21654:SF14">
    <property type="entry name" value="TRIHELIX TRANSCRIPTION FACTOR GTL1-LIKE"/>
    <property type="match status" value="1"/>
</dbReference>
<evidence type="ECO:0000256" key="2">
    <source>
        <dbReference type="ARBA" id="ARBA00022737"/>
    </source>
</evidence>
<evidence type="ECO:0000256" key="6">
    <source>
        <dbReference type="ARBA" id="ARBA00023242"/>
    </source>
</evidence>
<evidence type="ECO:0000256" key="4">
    <source>
        <dbReference type="ARBA" id="ARBA00023125"/>
    </source>
</evidence>
<dbReference type="FunFam" id="1.10.10.60:FF:000061">
    <property type="entry name" value="Trihelix transcription factor GT-2"/>
    <property type="match status" value="1"/>
</dbReference>
<keyword evidence="5" id="KW-0804">Transcription</keyword>
<keyword evidence="6" id="KW-0539">Nucleus</keyword>
<keyword evidence="4" id="KW-0238">DNA-binding</keyword>
<feature type="domain" description="Myb-like" evidence="8">
    <location>
        <begin position="325"/>
        <end position="389"/>
    </location>
</feature>
<evidence type="ECO:0000256" key="3">
    <source>
        <dbReference type="ARBA" id="ARBA00023015"/>
    </source>
</evidence>
<protein>
    <recommendedName>
        <fullName evidence="8">Myb-like domain-containing protein</fullName>
    </recommendedName>
</protein>
<keyword evidence="2" id="KW-0677">Repeat</keyword>
<comment type="caution">
    <text evidence="9">The sequence shown here is derived from an EMBL/GenBank/DDBJ whole genome shotgun (WGS) entry which is preliminary data.</text>
</comment>
<dbReference type="InterPro" id="IPR001005">
    <property type="entry name" value="SANT/Myb"/>
</dbReference>
<gene>
    <name evidence="9" type="ORF">CEPIT_LOCUS15108</name>
</gene>
<proteinExistence type="predicted"/>
<name>A0AAV0DG51_9ASTE</name>
<reference evidence="9" key="1">
    <citation type="submission" date="2022-07" db="EMBL/GenBank/DDBJ databases">
        <authorList>
            <person name="Macas J."/>
            <person name="Novak P."/>
            <person name="Neumann P."/>
        </authorList>
    </citation>
    <scope>NUCLEOTIDE SEQUENCE</scope>
</reference>
<dbReference type="FunFam" id="1.10.10.60:FF:000092">
    <property type="entry name" value="Trihelix transcription factor GT-2"/>
    <property type="match status" value="1"/>
</dbReference>
<dbReference type="SMART" id="SM00717">
    <property type="entry name" value="SANT"/>
    <property type="match status" value="2"/>
</dbReference>
<feature type="region of interest" description="Disordered" evidence="7">
    <location>
        <begin position="23"/>
        <end position="44"/>
    </location>
</feature>
<evidence type="ECO:0000259" key="8">
    <source>
        <dbReference type="PROSITE" id="PS50090"/>
    </source>
</evidence>
<feature type="region of interest" description="Disordered" evidence="7">
    <location>
        <begin position="303"/>
        <end position="328"/>
    </location>
</feature>
<dbReference type="InterPro" id="IPR044822">
    <property type="entry name" value="Myb_DNA-bind_4"/>
</dbReference>
<dbReference type="CDD" id="cd12203">
    <property type="entry name" value="GT1"/>
    <property type="match status" value="2"/>
</dbReference>
<comment type="subcellular location">
    <subcellularLocation>
        <location evidence="1">Nucleus</location>
    </subcellularLocation>
</comment>
<dbReference type="GO" id="GO:0003677">
    <property type="term" value="F:DNA binding"/>
    <property type="evidence" value="ECO:0007669"/>
    <property type="project" value="UniProtKB-KW"/>
</dbReference>
<dbReference type="GO" id="GO:0005634">
    <property type="term" value="C:nucleus"/>
    <property type="evidence" value="ECO:0007669"/>
    <property type="project" value="UniProtKB-SubCell"/>
</dbReference>
<evidence type="ECO:0000313" key="9">
    <source>
        <dbReference type="EMBL" id="CAH9099821.1"/>
    </source>
</evidence>
<dbReference type="EMBL" id="CAMAPF010000106">
    <property type="protein sequence ID" value="CAH9099821.1"/>
    <property type="molecule type" value="Genomic_DNA"/>
</dbReference>
<sequence>MLESSVLVDNPSGGIAAPAAEAVAELQGGGGGEDGDRSSGGNRWPHEETLALLKIRSEMDLAFRDSTLKAPLWEQVSRKMEESGYKRSAKKCKEKFENIYKYHKRTKEGRSGRQNGKNYRFFDQLEVLDNLQSNKTYSDDSKDPTELGSPTPMAMVRPNTNIVQDFRTHHHLISQTKHNLTSADVISASTSTTYSSGKESGSCVSRKRQMAGFFEKLMTEVLEKQENLQKKFLEALERCERDRMAREEAWKREETERMKREQEFLAQERAISEAKDAALIAFLQKIAKQPIPVNSITPLEKDQEIQEGNDEEEININNEQKENGSGERTYARWPKAEIEALIRFRTKLDMQYNENGSKGPLWEDISSEMKKLGYDRNAKRCKEKWENINKYYRKVKESNKRRPGDSKTCPYFHILDSLYQNKSKRVVELSSTTPDNPHDFNMKAGEMLMHIINQNQNQYREKQDVRRTTNGFQSQENDEEGQSEDGFHIGTTRP</sequence>
<dbReference type="Gene3D" id="1.10.10.60">
    <property type="entry name" value="Homeodomain-like"/>
    <property type="match status" value="2"/>
</dbReference>
<organism evidence="9 10">
    <name type="scientific">Cuscuta epithymum</name>
    <dbReference type="NCBI Taxonomy" id="186058"/>
    <lineage>
        <taxon>Eukaryota</taxon>
        <taxon>Viridiplantae</taxon>
        <taxon>Streptophyta</taxon>
        <taxon>Embryophyta</taxon>
        <taxon>Tracheophyta</taxon>
        <taxon>Spermatophyta</taxon>
        <taxon>Magnoliopsida</taxon>
        <taxon>eudicotyledons</taxon>
        <taxon>Gunneridae</taxon>
        <taxon>Pentapetalae</taxon>
        <taxon>asterids</taxon>
        <taxon>lamiids</taxon>
        <taxon>Solanales</taxon>
        <taxon>Convolvulaceae</taxon>
        <taxon>Cuscuteae</taxon>
        <taxon>Cuscuta</taxon>
        <taxon>Cuscuta subgen. Cuscuta</taxon>
    </lineage>
</organism>
<keyword evidence="10" id="KW-1185">Reference proteome</keyword>
<dbReference type="GO" id="GO:0006355">
    <property type="term" value="P:regulation of DNA-templated transcription"/>
    <property type="evidence" value="ECO:0007669"/>
    <property type="project" value="UniProtKB-ARBA"/>
</dbReference>
<feature type="compositionally biased region" description="Acidic residues" evidence="7">
    <location>
        <begin position="305"/>
        <end position="314"/>
    </location>
</feature>
<feature type="region of interest" description="Disordered" evidence="7">
    <location>
        <begin position="457"/>
        <end position="494"/>
    </location>
</feature>
<evidence type="ECO:0000256" key="5">
    <source>
        <dbReference type="ARBA" id="ARBA00023163"/>
    </source>
</evidence>
<accession>A0AAV0DG51</accession>
<keyword evidence="3" id="KW-0805">Transcription regulation</keyword>
<dbReference type="AlphaFoldDB" id="A0AAV0DG51"/>
<dbReference type="PROSITE" id="PS50090">
    <property type="entry name" value="MYB_LIKE"/>
    <property type="match status" value="2"/>
</dbReference>
<evidence type="ECO:0000313" key="10">
    <source>
        <dbReference type="Proteomes" id="UP001152523"/>
    </source>
</evidence>
<feature type="domain" description="Myb-like" evidence="8">
    <location>
        <begin position="42"/>
        <end position="100"/>
    </location>
</feature>
<evidence type="ECO:0000256" key="1">
    <source>
        <dbReference type="ARBA" id="ARBA00004123"/>
    </source>
</evidence>
<feature type="region of interest" description="Disordered" evidence="7">
    <location>
        <begin position="133"/>
        <end position="156"/>
    </location>
</feature>
<dbReference type="Pfam" id="PF13837">
    <property type="entry name" value="Myb_DNA-bind_4"/>
    <property type="match status" value="2"/>
</dbReference>
<evidence type="ECO:0000256" key="7">
    <source>
        <dbReference type="SAM" id="MobiDB-lite"/>
    </source>
</evidence>
<dbReference type="PANTHER" id="PTHR21654">
    <property type="entry name" value="FI21293P1"/>
    <property type="match status" value="1"/>
</dbReference>
<dbReference type="Proteomes" id="UP001152523">
    <property type="component" value="Unassembled WGS sequence"/>
</dbReference>